<evidence type="ECO:0000313" key="1">
    <source>
        <dbReference type="EMBL" id="KAK7411961.1"/>
    </source>
</evidence>
<protein>
    <submittedName>
        <fullName evidence="1">Uncharacterized protein</fullName>
    </submittedName>
</protein>
<dbReference type="Proteomes" id="UP001386955">
    <property type="component" value="Unassembled WGS sequence"/>
</dbReference>
<keyword evidence="2" id="KW-1185">Reference proteome</keyword>
<name>A0AAN9XVX1_PSOTE</name>
<sequence>MQPFPSFQSLPLVEVTKWVSLIHLGSASSSQKRNKTSRWGFRCGGLALGVDHGCVIRGGVGGSSTGLDPL</sequence>
<organism evidence="1 2">
    <name type="scientific">Psophocarpus tetragonolobus</name>
    <name type="common">Winged bean</name>
    <name type="synonym">Dolichos tetragonolobus</name>
    <dbReference type="NCBI Taxonomy" id="3891"/>
    <lineage>
        <taxon>Eukaryota</taxon>
        <taxon>Viridiplantae</taxon>
        <taxon>Streptophyta</taxon>
        <taxon>Embryophyta</taxon>
        <taxon>Tracheophyta</taxon>
        <taxon>Spermatophyta</taxon>
        <taxon>Magnoliopsida</taxon>
        <taxon>eudicotyledons</taxon>
        <taxon>Gunneridae</taxon>
        <taxon>Pentapetalae</taxon>
        <taxon>rosids</taxon>
        <taxon>fabids</taxon>
        <taxon>Fabales</taxon>
        <taxon>Fabaceae</taxon>
        <taxon>Papilionoideae</taxon>
        <taxon>50 kb inversion clade</taxon>
        <taxon>NPAAA clade</taxon>
        <taxon>indigoferoid/millettioid clade</taxon>
        <taxon>Phaseoleae</taxon>
        <taxon>Psophocarpus</taxon>
    </lineage>
</organism>
<comment type="caution">
    <text evidence="1">The sequence shown here is derived from an EMBL/GenBank/DDBJ whole genome shotgun (WGS) entry which is preliminary data.</text>
</comment>
<reference evidence="1 2" key="1">
    <citation type="submission" date="2024-01" db="EMBL/GenBank/DDBJ databases">
        <title>The genomes of 5 underutilized Papilionoideae crops provide insights into root nodulation and disease resistanc.</title>
        <authorList>
            <person name="Jiang F."/>
        </authorList>
    </citation>
    <scope>NUCLEOTIDE SEQUENCE [LARGE SCALE GENOMIC DNA]</scope>
    <source>
        <strain evidence="1">DUOXIRENSHENG_FW03</strain>
        <tissue evidence="1">Leaves</tissue>
    </source>
</reference>
<dbReference type="AlphaFoldDB" id="A0AAN9XVX1"/>
<evidence type="ECO:0000313" key="2">
    <source>
        <dbReference type="Proteomes" id="UP001386955"/>
    </source>
</evidence>
<dbReference type="EMBL" id="JAYMYS010000001">
    <property type="protein sequence ID" value="KAK7411961.1"/>
    <property type="molecule type" value="Genomic_DNA"/>
</dbReference>
<gene>
    <name evidence="1" type="ORF">VNO78_03406</name>
</gene>
<accession>A0AAN9XVX1</accession>
<proteinExistence type="predicted"/>